<comment type="caution">
    <text evidence="1">The sequence shown here is derived from an EMBL/GenBank/DDBJ whole genome shotgun (WGS) entry which is preliminary data.</text>
</comment>
<dbReference type="AlphaFoldDB" id="A0A7U9P4F3"/>
<dbReference type="Proteomes" id="UP000018339">
    <property type="component" value="Unassembled WGS sequence"/>
</dbReference>
<name>A0A7U9P4F3_GEOTM</name>
<sequence>MLHNSRRNKNLLQKILSKIISKKVMDNFNRFLSQHRIANREISRYIGAPDNAFNKIINEMSVPSVATIIRYVHAAEQIIGENKISIYSKILIDNEIEKAVSILNQISDADITELIKENKEFFKSLDFYFSTTQSKKVDPFTIEERDIYAEIKEMLDHE</sequence>
<keyword evidence="2" id="KW-1185">Reference proteome</keyword>
<organism evidence="1 2">
    <name type="scientific">Geobacillus thermopakistaniensis (strain MAS1)</name>
    <dbReference type="NCBI Taxonomy" id="1408282"/>
    <lineage>
        <taxon>Bacteria</taxon>
        <taxon>Bacillati</taxon>
        <taxon>Bacillota</taxon>
        <taxon>Bacilli</taxon>
        <taxon>Bacillales</taxon>
        <taxon>Anoxybacillaceae</taxon>
        <taxon>Geobacillus</taxon>
    </lineage>
</organism>
<evidence type="ECO:0000313" key="2">
    <source>
        <dbReference type="Proteomes" id="UP000018339"/>
    </source>
</evidence>
<gene>
    <name evidence="1" type="ORF">T260_18005</name>
</gene>
<evidence type="ECO:0000313" key="1">
    <source>
        <dbReference type="EMBL" id="ESU70632.1"/>
    </source>
</evidence>
<proteinExistence type="predicted"/>
<reference evidence="1 2" key="1">
    <citation type="journal article" date="2014" name="Genome Announc.">
        <title>Draft Genome Sequence of Geobacillus thermopakistaniensis Strain MAS1.</title>
        <authorList>
            <person name="Siddiqui M.A."/>
            <person name="Rashid N."/>
            <person name="Ayyampalayam S."/>
            <person name="Whitman W.B."/>
        </authorList>
    </citation>
    <scope>NUCLEOTIDE SEQUENCE [LARGE SCALE GENOMIC DNA]</scope>
    <source>
        <strain evidence="1 2">MAS1</strain>
    </source>
</reference>
<accession>A0A7U9P4F3</accession>
<dbReference type="EMBL" id="AYSF01000109">
    <property type="protein sequence ID" value="ESU70632.1"/>
    <property type="molecule type" value="Genomic_DNA"/>
</dbReference>
<protein>
    <submittedName>
        <fullName evidence="1">Uncharacterized protein</fullName>
    </submittedName>
</protein>